<comment type="similarity">
    <text evidence="2">Belongs to the C-terminally encoded plant signaling peptide (CEP) family.</text>
</comment>
<proteinExistence type="inferred from homology"/>
<evidence type="ECO:0000313" key="11">
    <source>
        <dbReference type="Proteomes" id="UP001454036"/>
    </source>
</evidence>
<feature type="signal peptide" evidence="9">
    <location>
        <begin position="1"/>
        <end position="26"/>
    </location>
</feature>
<feature type="chain" id="PRO_5043999698" description="Encoded peptide" evidence="9">
    <location>
        <begin position="27"/>
        <end position="111"/>
    </location>
</feature>
<keyword evidence="5" id="KW-0372">Hormone</keyword>
<dbReference type="GO" id="GO:1901371">
    <property type="term" value="P:regulation of leaf morphogenesis"/>
    <property type="evidence" value="ECO:0007669"/>
    <property type="project" value="TreeGrafter"/>
</dbReference>
<evidence type="ECO:0000256" key="1">
    <source>
        <dbReference type="ARBA" id="ARBA00004271"/>
    </source>
</evidence>
<evidence type="ECO:0000256" key="7">
    <source>
        <dbReference type="ARBA" id="ARBA00023278"/>
    </source>
</evidence>
<keyword evidence="6 9" id="KW-0732">Signal</keyword>
<dbReference type="GO" id="GO:0048046">
    <property type="term" value="C:apoplast"/>
    <property type="evidence" value="ECO:0007669"/>
    <property type="project" value="UniProtKB-SubCell"/>
</dbReference>
<feature type="compositionally biased region" description="Polar residues" evidence="8">
    <location>
        <begin position="64"/>
        <end position="81"/>
    </location>
</feature>
<evidence type="ECO:0000256" key="6">
    <source>
        <dbReference type="ARBA" id="ARBA00022729"/>
    </source>
</evidence>
<dbReference type="EMBL" id="BAABME010010812">
    <property type="protein sequence ID" value="GAA0182221.1"/>
    <property type="molecule type" value="Genomic_DNA"/>
</dbReference>
<dbReference type="Proteomes" id="UP001454036">
    <property type="component" value="Unassembled WGS sequence"/>
</dbReference>
<sequence>MAFTKMIYIPIFLIIISSQSIQLAEGRHMKLKKGHTFPILVQSQSKSLINNVDSSGKAEHTNVVGISTQTTPPTESRSQQTLPPPPSSDYVDDFRPTTPGHSPGIGHSVHN</sequence>
<dbReference type="GO" id="GO:0048364">
    <property type="term" value="P:root development"/>
    <property type="evidence" value="ECO:0007669"/>
    <property type="project" value="InterPro"/>
</dbReference>
<dbReference type="GO" id="GO:2000280">
    <property type="term" value="P:regulation of root development"/>
    <property type="evidence" value="ECO:0007669"/>
    <property type="project" value="TreeGrafter"/>
</dbReference>
<dbReference type="GO" id="GO:0006995">
    <property type="term" value="P:cellular response to nitrogen starvation"/>
    <property type="evidence" value="ECO:0007669"/>
    <property type="project" value="UniProtKB-ARBA"/>
</dbReference>
<keyword evidence="3" id="KW-0052">Apoplast</keyword>
<dbReference type="GO" id="GO:0005179">
    <property type="term" value="F:hormone activity"/>
    <property type="evidence" value="ECO:0007669"/>
    <property type="project" value="UniProtKB-KW"/>
</dbReference>
<dbReference type="AlphaFoldDB" id="A0AAV3RRB8"/>
<keyword evidence="4" id="KW-0964">Secreted</keyword>
<evidence type="ECO:0000256" key="3">
    <source>
        <dbReference type="ARBA" id="ARBA00022523"/>
    </source>
</evidence>
<accession>A0AAV3RRB8</accession>
<evidence type="ECO:0000256" key="9">
    <source>
        <dbReference type="SAM" id="SignalP"/>
    </source>
</evidence>
<evidence type="ECO:0000313" key="10">
    <source>
        <dbReference type="EMBL" id="GAA0182221.1"/>
    </source>
</evidence>
<keyword evidence="11" id="KW-1185">Reference proteome</keyword>
<reference evidence="10 11" key="1">
    <citation type="submission" date="2024-01" db="EMBL/GenBank/DDBJ databases">
        <title>The complete chloroplast genome sequence of Lithospermum erythrorhizon: insights into the phylogenetic relationship among Boraginaceae species and the maternal lineages of purple gromwells.</title>
        <authorList>
            <person name="Okada T."/>
            <person name="Watanabe K."/>
        </authorList>
    </citation>
    <scope>NUCLEOTIDE SEQUENCE [LARGE SCALE GENOMIC DNA]</scope>
</reference>
<evidence type="ECO:0000256" key="4">
    <source>
        <dbReference type="ARBA" id="ARBA00022525"/>
    </source>
</evidence>
<keyword evidence="7" id="KW-0379">Hydroxylation</keyword>
<evidence type="ECO:0008006" key="12">
    <source>
        <dbReference type="Google" id="ProtNLM"/>
    </source>
</evidence>
<dbReference type="PANTHER" id="PTHR33348">
    <property type="entry name" value="PRECURSOR OF CEP5"/>
    <property type="match status" value="1"/>
</dbReference>
<dbReference type="PANTHER" id="PTHR33348:SF39">
    <property type="entry name" value="PRECURSOR OF CEP5"/>
    <property type="match status" value="1"/>
</dbReference>
<comment type="caution">
    <text evidence="10">The sequence shown here is derived from an EMBL/GenBank/DDBJ whole genome shotgun (WGS) entry which is preliminary data.</text>
</comment>
<protein>
    <recommendedName>
        <fullName evidence="12">Encoded peptide</fullName>
    </recommendedName>
</protein>
<gene>
    <name evidence="10" type="ORF">LIER_30341</name>
</gene>
<name>A0AAV3RRB8_LITER</name>
<evidence type="ECO:0000256" key="8">
    <source>
        <dbReference type="SAM" id="MobiDB-lite"/>
    </source>
</evidence>
<dbReference type="InterPro" id="IPR033250">
    <property type="entry name" value="CEP"/>
</dbReference>
<evidence type="ECO:0000256" key="5">
    <source>
        <dbReference type="ARBA" id="ARBA00022702"/>
    </source>
</evidence>
<evidence type="ECO:0000256" key="2">
    <source>
        <dbReference type="ARBA" id="ARBA00008963"/>
    </source>
</evidence>
<comment type="subcellular location">
    <subcellularLocation>
        <location evidence="1">Secreted</location>
        <location evidence="1">Extracellular space</location>
        <location evidence="1">Apoplast</location>
    </subcellularLocation>
</comment>
<feature type="region of interest" description="Disordered" evidence="8">
    <location>
        <begin position="51"/>
        <end position="111"/>
    </location>
</feature>
<dbReference type="GO" id="GO:1902025">
    <property type="term" value="P:nitrate import"/>
    <property type="evidence" value="ECO:0007669"/>
    <property type="project" value="TreeGrafter"/>
</dbReference>
<organism evidence="10 11">
    <name type="scientific">Lithospermum erythrorhizon</name>
    <name type="common">Purple gromwell</name>
    <name type="synonym">Lithospermum officinale var. erythrorhizon</name>
    <dbReference type="NCBI Taxonomy" id="34254"/>
    <lineage>
        <taxon>Eukaryota</taxon>
        <taxon>Viridiplantae</taxon>
        <taxon>Streptophyta</taxon>
        <taxon>Embryophyta</taxon>
        <taxon>Tracheophyta</taxon>
        <taxon>Spermatophyta</taxon>
        <taxon>Magnoliopsida</taxon>
        <taxon>eudicotyledons</taxon>
        <taxon>Gunneridae</taxon>
        <taxon>Pentapetalae</taxon>
        <taxon>asterids</taxon>
        <taxon>lamiids</taxon>
        <taxon>Boraginales</taxon>
        <taxon>Boraginaceae</taxon>
        <taxon>Boraginoideae</taxon>
        <taxon>Lithospermeae</taxon>
        <taxon>Lithospermum</taxon>
    </lineage>
</organism>